<feature type="region of interest" description="Disordered" evidence="1">
    <location>
        <begin position="1"/>
        <end position="40"/>
    </location>
</feature>
<dbReference type="EMBL" id="JAVDYC010000001">
    <property type="protein sequence ID" value="MDR7320757.1"/>
    <property type="molecule type" value="Genomic_DNA"/>
</dbReference>
<keyword evidence="3" id="KW-1185">Reference proteome</keyword>
<organism evidence="2 3">
    <name type="scientific">Catenuloplanes niger</name>
    <dbReference type="NCBI Taxonomy" id="587534"/>
    <lineage>
        <taxon>Bacteria</taxon>
        <taxon>Bacillati</taxon>
        <taxon>Actinomycetota</taxon>
        <taxon>Actinomycetes</taxon>
        <taxon>Micromonosporales</taxon>
        <taxon>Micromonosporaceae</taxon>
        <taxon>Catenuloplanes</taxon>
    </lineage>
</organism>
<gene>
    <name evidence="2" type="ORF">J2S44_001007</name>
</gene>
<sequence length="40" mass="3892">MLIASVEPPSSAVRTSAANRVTSATSSASNPSSAKATKSA</sequence>
<name>A0AAE4CQQ6_9ACTN</name>
<reference evidence="2 3" key="1">
    <citation type="submission" date="2023-07" db="EMBL/GenBank/DDBJ databases">
        <title>Sequencing the genomes of 1000 actinobacteria strains.</title>
        <authorList>
            <person name="Klenk H.-P."/>
        </authorList>
    </citation>
    <scope>NUCLEOTIDE SEQUENCE [LARGE SCALE GENOMIC DNA]</scope>
    <source>
        <strain evidence="2 3">DSM 44711</strain>
    </source>
</reference>
<evidence type="ECO:0000313" key="3">
    <source>
        <dbReference type="Proteomes" id="UP001183629"/>
    </source>
</evidence>
<feature type="compositionally biased region" description="Polar residues" evidence="1">
    <location>
        <begin position="12"/>
        <end position="21"/>
    </location>
</feature>
<dbReference type="Proteomes" id="UP001183629">
    <property type="component" value="Unassembled WGS sequence"/>
</dbReference>
<accession>A0AAE4CQQ6</accession>
<proteinExistence type="predicted"/>
<evidence type="ECO:0000313" key="2">
    <source>
        <dbReference type="EMBL" id="MDR7320757.1"/>
    </source>
</evidence>
<dbReference type="AlphaFoldDB" id="A0AAE4CQQ6"/>
<protein>
    <submittedName>
        <fullName evidence="2">Uncharacterized protein</fullName>
    </submittedName>
</protein>
<evidence type="ECO:0000256" key="1">
    <source>
        <dbReference type="SAM" id="MobiDB-lite"/>
    </source>
</evidence>
<feature type="compositionally biased region" description="Low complexity" evidence="1">
    <location>
        <begin position="22"/>
        <end position="40"/>
    </location>
</feature>
<comment type="caution">
    <text evidence="2">The sequence shown here is derived from an EMBL/GenBank/DDBJ whole genome shotgun (WGS) entry which is preliminary data.</text>
</comment>